<dbReference type="Gene3D" id="2.60.40.1730">
    <property type="entry name" value="tricorn interacting facor f3 domain"/>
    <property type="match status" value="1"/>
</dbReference>
<dbReference type="SUPFAM" id="SSF55486">
    <property type="entry name" value="Metalloproteases ('zincins'), catalytic domain"/>
    <property type="match status" value="1"/>
</dbReference>
<evidence type="ECO:0000256" key="4">
    <source>
        <dbReference type="ARBA" id="ARBA00012564"/>
    </source>
</evidence>
<feature type="domain" description="Aminopeptidase N-like N-terminal" evidence="14">
    <location>
        <begin position="53"/>
        <end position="241"/>
    </location>
</feature>
<keyword evidence="9" id="KW-0378">Hydrolase</keyword>
<dbReference type="Proteomes" id="UP001242368">
    <property type="component" value="Unassembled WGS sequence"/>
</dbReference>
<evidence type="ECO:0000259" key="13">
    <source>
        <dbReference type="Pfam" id="PF01433"/>
    </source>
</evidence>
<comment type="caution">
    <text evidence="15">The sequence shown here is derived from an EMBL/GenBank/DDBJ whole genome shotgun (WGS) entry which is preliminary data.</text>
</comment>
<gene>
    <name evidence="15" type="ORF">QW060_16200</name>
</gene>
<dbReference type="EC" id="3.4.11.2" evidence="4"/>
<dbReference type="Pfam" id="PF17900">
    <property type="entry name" value="Peptidase_M1_N"/>
    <property type="match status" value="1"/>
</dbReference>
<dbReference type="InterPro" id="IPR011989">
    <property type="entry name" value="ARM-like"/>
</dbReference>
<evidence type="ECO:0000256" key="11">
    <source>
        <dbReference type="ARBA" id="ARBA00023049"/>
    </source>
</evidence>
<dbReference type="PANTHER" id="PTHR11533:SF174">
    <property type="entry name" value="PUROMYCIN-SENSITIVE AMINOPEPTIDASE-RELATED"/>
    <property type="match status" value="1"/>
</dbReference>
<keyword evidence="12" id="KW-0732">Signal</keyword>
<dbReference type="InterPro" id="IPR038438">
    <property type="entry name" value="PepN_Ig-like_sf"/>
</dbReference>
<comment type="similarity">
    <text evidence="3">Belongs to the peptidase M1 family.</text>
</comment>
<evidence type="ECO:0000256" key="1">
    <source>
        <dbReference type="ARBA" id="ARBA00000098"/>
    </source>
</evidence>
<keyword evidence="7" id="KW-0645">Protease</keyword>
<reference evidence="16" key="1">
    <citation type="journal article" date="2019" name="Int. J. Syst. Evol. Microbiol.">
        <title>The Global Catalogue of Microorganisms (GCM) 10K type strain sequencing project: providing services to taxonomists for standard genome sequencing and annotation.</title>
        <authorList>
            <consortium name="The Broad Institute Genomics Platform"/>
            <consortium name="The Broad Institute Genome Sequencing Center for Infectious Disease"/>
            <person name="Wu L."/>
            <person name="Ma J."/>
        </authorList>
    </citation>
    <scope>NUCLEOTIDE SEQUENCE [LARGE SCALE GENOMIC DNA]</scope>
    <source>
        <strain evidence="16">CECT 7184</strain>
    </source>
</reference>
<evidence type="ECO:0000256" key="5">
    <source>
        <dbReference type="ARBA" id="ARBA00015611"/>
    </source>
</evidence>
<feature type="chain" id="PRO_5046392673" description="Aminopeptidase N" evidence="12">
    <location>
        <begin position="21"/>
        <end position="841"/>
    </location>
</feature>
<evidence type="ECO:0000259" key="14">
    <source>
        <dbReference type="Pfam" id="PF17900"/>
    </source>
</evidence>
<evidence type="ECO:0000256" key="2">
    <source>
        <dbReference type="ARBA" id="ARBA00001947"/>
    </source>
</evidence>
<evidence type="ECO:0000256" key="10">
    <source>
        <dbReference type="ARBA" id="ARBA00022833"/>
    </source>
</evidence>
<dbReference type="CDD" id="cd09603">
    <property type="entry name" value="M1_APN_like"/>
    <property type="match status" value="1"/>
</dbReference>
<protein>
    <recommendedName>
        <fullName evidence="5">Aminopeptidase N</fullName>
        <ecNumber evidence="4">3.4.11.2</ecNumber>
    </recommendedName>
</protein>
<comment type="catalytic activity">
    <reaction evidence="1">
        <text>Release of an N-terminal amino acid, Xaa-|-Yaa- from a peptide, amide or arylamide. Xaa is preferably Ala, but may be most amino acids including Pro (slow action). When a terminal hydrophobic residue is followed by a prolyl residue, the two may be released as an intact Xaa-Pro dipeptide.</text>
        <dbReference type="EC" id="3.4.11.2"/>
    </reaction>
</comment>
<evidence type="ECO:0000256" key="6">
    <source>
        <dbReference type="ARBA" id="ARBA00022438"/>
    </source>
</evidence>
<dbReference type="Gene3D" id="1.10.390.10">
    <property type="entry name" value="Neutral Protease Domain 2"/>
    <property type="match status" value="1"/>
</dbReference>
<dbReference type="InterPro" id="IPR027268">
    <property type="entry name" value="Peptidase_M4/M1_CTD_sf"/>
</dbReference>
<dbReference type="EMBL" id="JAUFQU010000001">
    <property type="protein sequence ID" value="MDN3708645.1"/>
    <property type="molecule type" value="Genomic_DNA"/>
</dbReference>
<keyword evidence="11" id="KW-0482">Metalloprotease</keyword>
<evidence type="ECO:0000313" key="16">
    <source>
        <dbReference type="Proteomes" id="UP001242368"/>
    </source>
</evidence>
<dbReference type="Gene3D" id="1.25.10.10">
    <property type="entry name" value="Leucine-rich Repeat Variant"/>
    <property type="match status" value="1"/>
</dbReference>
<dbReference type="InterPro" id="IPR050344">
    <property type="entry name" value="Peptidase_M1_aminopeptidases"/>
</dbReference>
<dbReference type="InterPro" id="IPR001930">
    <property type="entry name" value="Peptidase_M1"/>
</dbReference>
<dbReference type="GO" id="GO:0004177">
    <property type="term" value="F:aminopeptidase activity"/>
    <property type="evidence" value="ECO:0007669"/>
    <property type="project" value="UniProtKB-KW"/>
</dbReference>
<evidence type="ECO:0000256" key="3">
    <source>
        <dbReference type="ARBA" id="ARBA00010136"/>
    </source>
</evidence>
<feature type="signal peptide" evidence="12">
    <location>
        <begin position="1"/>
        <end position="20"/>
    </location>
</feature>
<comment type="cofactor">
    <cofactor evidence="2">
        <name>Zn(2+)</name>
        <dbReference type="ChEBI" id="CHEBI:29105"/>
    </cofactor>
</comment>
<dbReference type="RefSeq" id="WP_290364501.1">
    <property type="nucleotide sequence ID" value="NZ_JAUFQU010000001.1"/>
</dbReference>
<keyword evidence="16" id="KW-1185">Reference proteome</keyword>
<dbReference type="InterPro" id="IPR014782">
    <property type="entry name" value="Peptidase_M1_dom"/>
</dbReference>
<keyword evidence="6 15" id="KW-0031">Aminopeptidase</keyword>
<dbReference type="SUPFAM" id="SSF48371">
    <property type="entry name" value="ARM repeat"/>
    <property type="match status" value="1"/>
</dbReference>
<sequence>MKKIILTVAVAFCILETVHAQVTTLPPSYSEKKDNNLTIYRAEPEIQHNLIHTKIAISFDYQKQEAEGEAWITLKPHFYATDKLILDAKNMVIKEVALAQGKALKKLKYSYDDQQLLITLDKSYQRSETFDIYVKYVAQPNKVTHEGSEAIHDAKGLYFINPTGADTDKPIQIWTQGETESSSGWFPTIDKTNQKSTSEIYMTVPDQYVTLSNGVLKNQTKNSNGTRTDYWKMEQKHAPYLFFMGIGDFAIVKDQWNQIPVNYYVEKEYAAYAKQIFGDTPAMMQFFSDLLDYPYPWPKYDQMVGRDFVSGAMENTTATLHKEDAQQKPGQLIDENIWESVIAHELFHHWFGDLVTAESWSNLTVNESFANYSEYLWFEHKYGKDKAEDHRLADLSAYQSGNGYEKDLVRIHYNSREDMFDDISYNKGGMGVLHMLRNYLGDDAFFKGLNRYLKQHEYGKAEATQLRLALEEVSGRDLNWFFNQWYYGSGHPKLTVQQSYDAQTKKVTLKIRQTQKNLFEFPLDIDVIINGKPMRHQVWIAKEENSTLMFDAAKKPDVVLINPEKVLLAEIEEDRSVEENIAAYLSPGASYGIRKEALDGLYDQQTNTRVTETLRKALTDPYYGLRKEVIEKLSPESVKKTFTAELKTIAEKDKQTLVQAAALTALWEADIKDTPLFERALKSPSFSVQSAALSYLIKNNPKEMERYMKNMDEEVLAKNQEASLLMIPQWIRNNDWNKAKLIAESAAFYYLIKFQDPDTGKVLEDAFDWIMQNDTPDATNKIAMLYRQLKKELGDGPQVSMIVKIMITNGLTQKKAAQQKNPASQSLQEQVKLLETLLSEF</sequence>
<name>A0ABT8CWP9_9FLAO</name>
<keyword evidence="10" id="KW-0862">Zinc</keyword>
<evidence type="ECO:0000256" key="12">
    <source>
        <dbReference type="SAM" id="SignalP"/>
    </source>
</evidence>
<dbReference type="Pfam" id="PF01433">
    <property type="entry name" value="Peptidase_M1"/>
    <property type="match status" value="1"/>
</dbReference>
<dbReference type="Gene3D" id="2.60.40.1840">
    <property type="match status" value="1"/>
</dbReference>
<dbReference type="SUPFAM" id="SSF63737">
    <property type="entry name" value="Leukotriene A4 hydrolase N-terminal domain"/>
    <property type="match status" value="1"/>
</dbReference>
<proteinExistence type="inferred from homology"/>
<feature type="domain" description="Peptidase M1 membrane alanine aminopeptidase" evidence="13">
    <location>
        <begin position="280"/>
        <end position="485"/>
    </location>
</feature>
<organism evidence="15 16">
    <name type="scientific">Paenimyroides ceti</name>
    <dbReference type="NCBI Taxonomy" id="395087"/>
    <lineage>
        <taxon>Bacteria</taxon>
        <taxon>Pseudomonadati</taxon>
        <taxon>Bacteroidota</taxon>
        <taxon>Flavobacteriia</taxon>
        <taxon>Flavobacteriales</taxon>
        <taxon>Flavobacteriaceae</taxon>
        <taxon>Paenimyroides</taxon>
    </lineage>
</organism>
<accession>A0ABT8CWP9</accession>
<evidence type="ECO:0000256" key="8">
    <source>
        <dbReference type="ARBA" id="ARBA00022723"/>
    </source>
</evidence>
<evidence type="ECO:0000256" key="7">
    <source>
        <dbReference type="ARBA" id="ARBA00022670"/>
    </source>
</evidence>
<evidence type="ECO:0000256" key="9">
    <source>
        <dbReference type="ARBA" id="ARBA00022801"/>
    </source>
</evidence>
<dbReference type="InterPro" id="IPR045357">
    <property type="entry name" value="Aminopeptidase_N-like_N"/>
</dbReference>
<dbReference type="PRINTS" id="PR00756">
    <property type="entry name" value="ALADIPTASE"/>
</dbReference>
<evidence type="ECO:0000313" key="15">
    <source>
        <dbReference type="EMBL" id="MDN3708645.1"/>
    </source>
</evidence>
<keyword evidence="8" id="KW-0479">Metal-binding</keyword>
<dbReference type="InterPro" id="IPR016024">
    <property type="entry name" value="ARM-type_fold"/>
</dbReference>
<dbReference type="PANTHER" id="PTHR11533">
    <property type="entry name" value="PROTEASE M1 ZINC METALLOPROTEASE"/>
    <property type="match status" value="1"/>
</dbReference>
<dbReference type="InterPro" id="IPR042097">
    <property type="entry name" value="Aminopeptidase_N-like_N_sf"/>
</dbReference>